<dbReference type="GO" id="GO:0005739">
    <property type="term" value="C:mitochondrion"/>
    <property type="evidence" value="ECO:0007669"/>
    <property type="project" value="UniProtKB-SubCell"/>
</dbReference>
<evidence type="ECO:0000256" key="12">
    <source>
        <dbReference type="ARBA" id="ARBA00035485"/>
    </source>
</evidence>
<comment type="caution">
    <text evidence="16">The sequence shown here is derived from an EMBL/GenBank/DDBJ whole genome shotgun (WGS) entry which is preliminary data.</text>
</comment>
<protein>
    <recommendedName>
        <fullName evidence="11">Large ribosomal subunit protein mL64</fullName>
    </recommendedName>
    <alternativeName>
        <fullName evidence="10">39S ribosomal protein L59, mitochondrial</fullName>
    </alternativeName>
    <alternativeName>
        <fullName evidence="12">Growth arrest and DNA damage-inducible proteins-interacting protein 1</fullName>
    </alternativeName>
</protein>
<evidence type="ECO:0000256" key="14">
    <source>
        <dbReference type="SAM" id="Coils"/>
    </source>
</evidence>
<keyword evidence="4" id="KW-0689">Ribosomal protein</keyword>
<evidence type="ECO:0000256" key="10">
    <source>
        <dbReference type="ARBA" id="ARBA00030700"/>
    </source>
</evidence>
<evidence type="ECO:0000256" key="5">
    <source>
        <dbReference type="ARBA" id="ARBA00023054"/>
    </source>
</evidence>
<dbReference type="GO" id="GO:0005634">
    <property type="term" value="C:nucleus"/>
    <property type="evidence" value="ECO:0007669"/>
    <property type="project" value="UniProtKB-SubCell"/>
</dbReference>
<dbReference type="GO" id="GO:1990904">
    <property type="term" value="C:ribonucleoprotein complex"/>
    <property type="evidence" value="ECO:0007669"/>
    <property type="project" value="UniProtKB-KW"/>
</dbReference>
<evidence type="ECO:0000256" key="4">
    <source>
        <dbReference type="ARBA" id="ARBA00022980"/>
    </source>
</evidence>
<comment type="similarity">
    <text evidence="3">Belongs to the mitochondrion-specific ribosomal protein mL64 family.</text>
</comment>
<reference evidence="16" key="1">
    <citation type="journal article" date="2023" name="DNA Res.">
        <title>Chromosome-level genome assembly of Phrynocephalus forsythii using third-generation DNA sequencing and Hi-C analysis.</title>
        <authorList>
            <person name="Qi Y."/>
            <person name="Zhao W."/>
            <person name="Zhao Y."/>
            <person name="Niu C."/>
            <person name="Cao S."/>
            <person name="Zhang Y."/>
        </authorList>
    </citation>
    <scope>NUCLEOTIDE SEQUENCE</scope>
    <source>
        <tissue evidence="16">Muscle</tissue>
    </source>
</reference>
<evidence type="ECO:0000256" key="8">
    <source>
        <dbReference type="ARBA" id="ARBA00023274"/>
    </source>
</evidence>
<dbReference type="Pfam" id="PF10147">
    <property type="entry name" value="CR6_interact"/>
    <property type="match status" value="1"/>
</dbReference>
<dbReference type="Gene3D" id="6.10.280.120">
    <property type="entry name" value="Growth arrest and DNA-damage-inducible proteins-interacting protein 1"/>
    <property type="match status" value="1"/>
</dbReference>
<dbReference type="PANTHER" id="PTHR31761">
    <property type="entry name" value="GROWTH ARREST AND DNA DAMAGE-INDUCIBLE PROTEINS-INTERACTING PROTEIN 1 GADD45GIP1"/>
    <property type="match status" value="1"/>
</dbReference>
<evidence type="ECO:0000256" key="7">
    <source>
        <dbReference type="ARBA" id="ARBA00023242"/>
    </source>
</evidence>
<keyword evidence="5 14" id="KW-0175">Coiled coil</keyword>
<feature type="compositionally biased region" description="Basic and acidic residues" evidence="15">
    <location>
        <begin position="186"/>
        <end position="214"/>
    </location>
</feature>
<evidence type="ECO:0000256" key="1">
    <source>
        <dbReference type="ARBA" id="ARBA00004123"/>
    </source>
</evidence>
<comment type="subcellular location">
    <subcellularLocation>
        <location evidence="2">Mitochondrion</location>
    </subcellularLocation>
    <subcellularLocation>
        <location evidence="1">Nucleus</location>
    </subcellularLocation>
</comment>
<dbReference type="InterPro" id="IPR018472">
    <property type="entry name" value="Ribosomal_mL64"/>
</dbReference>
<sequence length="238" mass="27366">MAARRCCSLLGGVRFYNARPLKRLDGGVYCPDPADPKTPPWQRTDAYQAKLFGRHGAASGVSPAKLWPTPQQLEAIEEEERTWYPSLREMERSLDAKEEAAAAKKRQREELIAARMAKMPEMIAAWRKEMQDRKKKELEAKEERQLLLAEARERFGHKMNEYSTEFQEMVQEMEKAKKKELKELRKQQREEAMARKARERIAATASHGEDKEVAAVELSHQDTQTIESFSETGASSKL</sequence>
<evidence type="ECO:0000256" key="11">
    <source>
        <dbReference type="ARBA" id="ARBA00035184"/>
    </source>
</evidence>
<comment type="function">
    <text evidence="13">Acts as a negative regulator of G1 to S cell cycle phase progression by inhibiting cyclin-dependent kinases. Inhibitory effects are additive with GADD45 proteins but also occur in the absence of GADD45 proteins. Acts as a repressor of the orphan nuclear receptor NR4A1 by inhibiting AB domain-mediated transcriptional activity. May be involved in the hormone-mediated regulation of NR4A1 transcriptional activity. May play a role in mitochondrial protein synthesis.</text>
</comment>
<keyword evidence="8" id="KW-0687">Ribonucleoprotein</keyword>
<dbReference type="GO" id="GO:0005840">
    <property type="term" value="C:ribosome"/>
    <property type="evidence" value="ECO:0007669"/>
    <property type="project" value="UniProtKB-KW"/>
</dbReference>
<accession>A0A9Q0XJY7</accession>
<evidence type="ECO:0000256" key="3">
    <source>
        <dbReference type="ARBA" id="ARBA00005421"/>
    </source>
</evidence>
<dbReference type="PANTHER" id="PTHR31761:SF1">
    <property type="entry name" value="LARGE RIBOSOMAL SUBUNIT PROTEIN ML64"/>
    <property type="match status" value="1"/>
</dbReference>
<name>A0A9Q0XJY7_9SAUR</name>
<evidence type="ECO:0000313" key="17">
    <source>
        <dbReference type="Proteomes" id="UP001142489"/>
    </source>
</evidence>
<organism evidence="16 17">
    <name type="scientific">Phrynocephalus forsythii</name>
    <dbReference type="NCBI Taxonomy" id="171643"/>
    <lineage>
        <taxon>Eukaryota</taxon>
        <taxon>Metazoa</taxon>
        <taxon>Chordata</taxon>
        <taxon>Craniata</taxon>
        <taxon>Vertebrata</taxon>
        <taxon>Euteleostomi</taxon>
        <taxon>Lepidosauria</taxon>
        <taxon>Squamata</taxon>
        <taxon>Bifurcata</taxon>
        <taxon>Unidentata</taxon>
        <taxon>Episquamata</taxon>
        <taxon>Toxicofera</taxon>
        <taxon>Iguania</taxon>
        <taxon>Acrodonta</taxon>
        <taxon>Agamidae</taxon>
        <taxon>Agaminae</taxon>
        <taxon>Phrynocephalus</taxon>
    </lineage>
</organism>
<dbReference type="Proteomes" id="UP001142489">
    <property type="component" value="Unassembled WGS sequence"/>
</dbReference>
<evidence type="ECO:0000256" key="6">
    <source>
        <dbReference type="ARBA" id="ARBA00023128"/>
    </source>
</evidence>
<evidence type="ECO:0000256" key="13">
    <source>
        <dbReference type="ARBA" id="ARBA00060144"/>
    </source>
</evidence>
<dbReference type="AlphaFoldDB" id="A0A9Q0XJY7"/>
<feature type="coiled-coil region" evidence="14">
    <location>
        <begin position="87"/>
        <end position="114"/>
    </location>
</feature>
<feature type="compositionally biased region" description="Polar residues" evidence="15">
    <location>
        <begin position="221"/>
        <end position="238"/>
    </location>
</feature>
<evidence type="ECO:0000313" key="16">
    <source>
        <dbReference type="EMBL" id="KAJ7316835.1"/>
    </source>
</evidence>
<keyword evidence="9" id="KW-0131">Cell cycle</keyword>
<keyword evidence="17" id="KW-1185">Reference proteome</keyword>
<dbReference type="InterPro" id="IPR043035">
    <property type="entry name" value="Ribosomal_mL64_sf"/>
</dbReference>
<keyword evidence="6" id="KW-0496">Mitochondrion</keyword>
<dbReference type="OrthoDB" id="6247992at2759"/>
<evidence type="ECO:0000256" key="15">
    <source>
        <dbReference type="SAM" id="MobiDB-lite"/>
    </source>
</evidence>
<gene>
    <name evidence="16" type="ORF">JRQ81_002997</name>
</gene>
<feature type="region of interest" description="Disordered" evidence="15">
    <location>
        <begin position="186"/>
        <end position="238"/>
    </location>
</feature>
<keyword evidence="7" id="KW-0539">Nucleus</keyword>
<dbReference type="EMBL" id="JAPFRF010000011">
    <property type="protein sequence ID" value="KAJ7316835.1"/>
    <property type="molecule type" value="Genomic_DNA"/>
</dbReference>
<evidence type="ECO:0000256" key="9">
    <source>
        <dbReference type="ARBA" id="ARBA00023306"/>
    </source>
</evidence>
<proteinExistence type="inferred from homology"/>
<evidence type="ECO:0000256" key="2">
    <source>
        <dbReference type="ARBA" id="ARBA00004173"/>
    </source>
</evidence>